<keyword evidence="3" id="KW-1185">Reference proteome</keyword>
<dbReference type="Proteomes" id="UP000509667">
    <property type="component" value="Chromosome"/>
</dbReference>
<dbReference type="EMBL" id="CP058910">
    <property type="protein sequence ID" value="QLH76246.1"/>
    <property type="molecule type" value="Genomic_DNA"/>
</dbReference>
<keyword evidence="1" id="KW-1133">Transmembrane helix</keyword>
<dbReference type="GeneID" id="60588533"/>
<protein>
    <submittedName>
        <fullName evidence="2">Uncharacterized protein</fullName>
    </submittedName>
</protein>
<sequence>MIDKLGAAGIVGILVILGGIGLIASVEPLIAAGIGLVVAGVGLILYGVVTNVLASFGMGGMV</sequence>
<dbReference type="AlphaFoldDB" id="A0A7D5NY88"/>
<name>A0A7D5NY88_9EURY</name>
<evidence type="ECO:0000313" key="2">
    <source>
        <dbReference type="EMBL" id="QLH76246.1"/>
    </source>
</evidence>
<reference evidence="2 3" key="1">
    <citation type="submission" date="2020-07" db="EMBL/GenBank/DDBJ databases">
        <title>Halosimplex pelagicum sp. nov. and Halosimplex rubrum sp. nov., isolated from salted brown alga Laminaria, and emended description of the genus Halosimplex.</title>
        <authorList>
            <person name="Cui H."/>
        </authorList>
    </citation>
    <scope>NUCLEOTIDE SEQUENCE [LARGE SCALE GENOMIC DNA]</scope>
    <source>
        <strain evidence="2 3">R27</strain>
    </source>
</reference>
<gene>
    <name evidence="2" type="ORF">HZS55_02525</name>
</gene>
<keyword evidence="1" id="KW-0812">Transmembrane</keyword>
<proteinExistence type="predicted"/>
<feature type="transmembrane region" description="Helical" evidence="1">
    <location>
        <begin position="5"/>
        <end position="24"/>
    </location>
</feature>
<evidence type="ECO:0000313" key="3">
    <source>
        <dbReference type="Proteomes" id="UP000509667"/>
    </source>
</evidence>
<feature type="transmembrane region" description="Helical" evidence="1">
    <location>
        <begin position="30"/>
        <end position="54"/>
    </location>
</feature>
<evidence type="ECO:0000256" key="1">
    <source>
        <dbReference type="SAM" id="Phobius"/>
    </source>
</evidence>
<dbReference type="InterPro" id="IPR055893">
    <property type="entry name" value="DUF7470"/>
</dbReference>
<dbReference type="Pfam" id="PF24282">
    <property type="entry name" value="DUF7470"/>
    <property type="match status" value="1"/>
</dbReference>
<keyword evidence="1" id="KW-0472">Membrane</keyword>
<dbReference type="KEGG" id="hrr:HZS55_02525"/>
<organism evidence="2 3">
    <name type="scientific">Halosimplex rubrum</name>
    <dbReference type="NCBI Taxonomy" id="869889"/>
    <lineage>
        <taxon>Archaea</taxon>
        <taxon>Methanobacteriati</taxon>
        <taxon>Methanobacteriota</taxon>
        <taxon>Stenosarchaea group</taxon>
        <taxon>Halobacteria</taxon>
        <taxon>Halobacteriales</taxon>
        <taxon>Haloarculaceae</taxon>
        <taxon>Halosimplex</taxon>
    </lineage>
</organism>
<accession>A0A7D5NY88</accession>
<dbReference type="RefSeq" id="WP_179910188.1">
    <property type="nucleotide sequence ID" value="NZ_CP058910.1"/>
</dbReference>